<evidence type="ECO:0000313" key="3">
    <source>
        <dbReference type="Proteomes" id="UP000838763"/>
    </source>
</evidence>
<feature type="compositionally biased region" description="Low complexity" evidence="1">
    <location>
        <begin position="258"/>
        <end position="278"/>
    </location>
</feature>
<evidence type="ECO:0000313" key="2">
    <source>
        <dbReference type="EMBL" id="CAI4218127.1"/>
    </source>
</evidence>
<evidence type="ECO:0008006" key="4">
    <source>
        <dbReference type="Google" id="ProtNLM"/>
    </source>
</evidence>
<feature type="region of interest" description="Disordered" evidence="1">
    <location>
        <begin position="320"/>
        <end position="350"/>
    </location>
</feature>
<organism evidence="2 3">
    <name type="scientific">Parascedosporium putredinis</name>
    <dbReference type="NCBI Taxonomy" id="1442378"/>
    <lineage>
        <taxon>Eukaryota</taxon>
        <taxon>Fungi</taxon>
        <taxon>Dikarya</taxon>
        <taxon>Ascomycota</taxon>
        <taxon>Pezizomycotina</taxon>
        <taxon>Sordariomycetes</taxon>
        <taxon>Hypocreomycetidae</taxon>
        <taxon>Microascales</taxon>
        <taxon>Microascaceae</taxon>
        <taxon>Parascedosporium</taxon>
    </lineage>
</organism>
<feature type="region of interest" description="Disordered" evidence="1">
    <location>
        <begin position="236"/>
        <end position="308"/>
    </location>
</feature>
<dbReference type="OrthoDB" id="3946796at2759"/>
<name>A0A9P1ME96_9PEZI</name>
<feature type="compositionally biased region" description="Basic and acidic residues" evidence="1">
    <location>
        <begin position="289"/>
        <end position="308"/>
    </location>
</feature>
<feature type="compositionally biased region" description="Basic and acidic residues" evidence="1">
    <location>
        <begin position="320"/>
        <end position="335"/>
    </location>
</feature>
<feature type="compositionally biased region" description="Polar residues" evidence="1">
    <location>
        <begin position="236"/>
        <end position="257"/>
    </location>
</feature>
<dbReference type="EMBL" id="CALLCH030000017">
    <property type="protein sequence ID" value="CAI4218127.1"/>
    <property type="molecule type" value="Genomic_DNA"/>
</dbReference>
<gene>
    <name evidence="2" type="ORF">PPNO1_LOCUS7723</name>
</gene>
<evidence type="ECO:0000256" key="1">
    <source>
        <dbReference type="SAM" id="MobiDB-lite"/>
    </source>
</evidence>
<feature type="region of interest" description="Disordered" evidence="1">
    <location>
        <begin position="155"/>
        <end position="223"/>
    </location>
</feature>
<feature type="compositionally biased region" description="Basic and acidic residues" evidence="1">
    <location>
        <begin position="166"/>
        <end position="182"/>
    </location>
</feature>
<proteinExistence type="predicted"/>
<accession>A0A9P1ME96</accession>
<dbReference type="Proteomes" id="UP000838763">
    <property type="component" value="Unassembled WGS sequence"/>
</dbReference>
<comment type="caution">
    <text evidence="2">The sequence shown here is derived from an EMBL/GenBank/DDBJ whole genome shotgun (WGS) entry which is preliminary data.</text>
</comment>
<reference evidence="2" key="1">
    <citation type="submission" date="2022-11" db="EMBL/GenBank/DDBJ databases">
        <authorList>
            <person name="Scott C."/>
            <person name="Bruce N."/>
        </authorList>
    </citation>
    <scope>NUCLEOTIDE SEQUENCE</scope>
</reference>
<protein>
    <recommendedName>
        <fullName evidence="4">TPX2 C-terminal domain-containing protein</fullName>
    </recommendedName>
</protein>
<dbReference type="AlphaFoldDB" id="A0A9P1ME96"/>
<keyword evidence="3" id="KW-1185">Reference proteome</keyword>
<sequence length="350" mass="38750">MQRPISVNGFTRSVTSSPAAPKILSIEDSLEALDRLEEELEAVNAVTHFGRVPSPRFFHWAVVQGGAQHSSSERVRVPRTRQRQLRDPAAAFEQAANDADFRVAWEAIARKLKEKKEARLSMQLEVGKSPAAAIKAATPQRTRSTRVLPRPTFELPGEAISRRKREQREAQIRAQEEEEQKRREFKARPIMAGLRQPSSAPRETVASRARQTKVSQMENGAAMSASMKRLSLAATQSPLMASSQSRGRAVATSPSQLSRATSVAASSVSGSGKRSTISAEDAAQHKVRGKEILARDNRYANDRERGRAEREVLAKLAREQAAERSRQLSREWAEKQRRKAASAGTTALTR</sequence>